<keyword evidence="3" id="KW-1185">Reference proteome</keyword>
<dbReference type="AlphaFoldDB" id="A0AAF0UC99"/>
<name>A0AAF0UC99_SOLVR</name>
<gene>
    <name evidence="2" type="ORF">MTR67_036441</name>
</gene>
<feature type="non-terminal residue" evidence="2">
    <location>
        <position position="1"/>
    </location>
</feature>
<feature type="domain" description="Polyphenol oxidase C-terminal" evidence="1">
    <location>
        <begin position="2"/>
        <end position="114"/>
    </location>
</feature>
<proteinExistence type="predicted"/>
<protein>
    <recommendedName>
        <fullName evidence="1">Polyphenol oxidase C-terminal domain-containing protein</fullName>
    </recommendedName>
</protein>
<dbReference type="Proteomes" id="UP001234989">
    <property type="component" value="Chromosome 8"/>
</dbReference>
<reference evidence="2" key="1">
    <citation type="submission" date="2023-08" db="EMBL/GenBank/DDBJ databases">
        <title>A de novo genome assembly of Solanum verrucosum Schlechtendal, a Mexican diploid species geographically isolated from the other diploid A-genome species in potato relatives.</title>
        <authorList>
            <person name="Hosaka K."/>
        </authorList>
    </citation>
    <scope>NUCLEOTIDE SEQUENCE</scope>
    <source>
        <tissue evidence="2">Young leaves</tissue>
    </source>
</reference>
<dbReference type="Pfam" id="PF12143">
    <property type="entry name" value="PPO1_KFDV"/>
    <property type="match status" value="1"/>
</dbReference>
<dbReference type="GO" id="GO:0004097">
    <property type="term" value="F:catechol oxidase activity"/>
    <property type="evidence" value="ECO:0007669"/>
    <property type="project" value="InterPro"/>
</dbReference>
<dbReference type="EMBL" id="CP133619">
    <property type="protein sequence ID" value="WMV43056.1"/>
    <property type="molecule type" value="Genomic_DNA"/>
</dbReference>
<dbReference type="PANTHER" id="PTHR36608">
    <property type="entry name" value="POLYPHENOL OXIDASE C, CHLOROPLASTIC-LIKE"/>
    <property type="match status" value="1"/>
</dbReference>
<evidence type="ECO:0000259" key="1">
    <source>
        <dbReference type="Pfam" id="PF12143"/>
    </source>
</evidence>
<dbReference type="PANTHER" id="PTHR36608:SF1">
    <property type="entry name" value="POLYPHENOL OXIDASE C, CHLOROPLASTIC-LIKE"/>
    <property type="match status" value="1"/>
</dbReference>
<sequence>GSRSQKDKDEKEEVLIFKGLKYDTSKYISFDVFLNEDEDVNTNELDKVEFAGSYVNLPYVHAHNKRMDYGETFQLDITELLEDIGLEDDDTITVTVVPKKGGDVISIQSVAIEFLEG</sequence>
<evidence type="ECO:0000313" key="2">
    <source>
        <dbReference type="EMBL" id="WMV43056.1"/>
    </source>
</evidence>
<accession>A0AAF0UC99</accession>
<evidence type="ECO:0000313" key="3">
    <source>
        <dbReference type="Proteomes" id="UP001234989"/>
    </source>
</evidence>
<dbReference type="InterPro" id="IPR022740">
    <property type="entry name" value="Polyphenol_oxidase_C"/>
</dbReference>
<organism evidence="2 3">
    <name type="scientific">Solanum verrucosum</name>
    <dbReference type="NCBI Taxonomy" id="315347"/>
    <lineage>
        <taxon>Eukaryota</taxon>
        <taxon>Viridiplantae</taxon>
        <taxon>Streptophyta</taxon>
        <taxon>Embryophyta</taxon>
        <taxon>Tracheophyta</taxon>
        <taxon>Spermatophyta</taxon>
        <taxon>Magnoliopsida</taxon>
        <taxon>eudicotyledons</taxon>
        <taxon>Gunneridae</taxon>
        <taxon>Pentapetalae</taxon>
        <taxon>asterids</taxon>
        <taxon>lamiids</taxon>
        <taxon>Solanales</taxon>
        <taxon>Solanaceae</taxon>
        <taxon>Solanoideae</taxon>
        <taxon>Solaneae</taxon>
        <taxon>Solanum</taxon>
    </lineage>
</organism>